<feature type="chain" id="PRO_5004676084" evidence="3">
    <location>
        <begin position="22"/>
        <end position="350"/>
    </location>
</feature>
<feature type="compositionally biased region" description="Low complexity" evidence="1">
    <location>
        <begin position="332"/>
        <end position="341"/>
    </location>
</feature>
<dbReference type="GeneID" id="25470428"/>
<feature type="transmembrane region" description="Helical" evidence="2">
    <location>
        <begin position="115"/>
        <end position="133"/>
    </location>
</feature>
<evidence type="ECO:0000256" key="3">
    <source>
        <dbReference type="SAM" id="SignalP"/>
    </source>
</evidence>
<organism evidence="4 5">
    <name type="scientific">Eimeria necatrix</name>
    <dbReference type="NCBI Taxonomy" id="51315"/>
    <lineage>
        <taxon>Eukaryota</taxon>
        <taxon>Sar</taxon>
        <taxon>Alveolata</taxon>
        <taxon>Apicomplexa</taxon>
        <taxon>Conoidasida</taxon>
        <taxon>Coccidia</taxon>
        <taxon>Eucoccidiorida</taxon>
        <taxon>Eimeriorina</taxon>
        <taxon>Eimeriidae</taxon>
        <taxon>Eimeria</taxon>
    </lineage>
</organism>
<dbReference type="RefSeq" id="XP_013433680.1">
    <property type="nucleotide sequence ID" value="XM_013578226.1"/>
</dbReference>
<keyword evidence="5" id="KW-1185">Reference proteome</keyword>
<keyword evidence="3" id="KW-0732">Signal</keyword>
<dbReference type="VEuPathDB" id="ToxoDB:ENH_00002330"/>
<reference evidence="4" key="1">
    <citation type="submission" date="2013-10" db="EMBL/GenBank/DDBJ databases">
        <title>Genomic analysis of the causative agents of coccidiosis in chickens.</title>
        <authorList>
            <person name="Reid A.J."/>
            <person name="Blake D."/>
            <person name="Billington K."/>
            <person name="Browne H."/>
            <person name="Dunn M."/>
            <person name="Hung S."/>
            <person name="Kawahara F."/>
            <person name="Miranda-Saavedra D."/>
            <person name="Mourier T."/>
            <person name="Nagra H."/>
            <person name="Otto T.D."/>
            <person name="Rawlings N."/>
            <person name="Sanchez A."/>
            <person name="Sanders M."/>
            <person name="Subramaniam C."/>
            <person name="Tay Y."/>
            <person name="Dear P."/>
            <person name="Doerig C."/>
            <person name="Gruber A."/>
            <person name="Parkinson J."/>
            <person name="Shirley M."/>
            <person name="Wan K.L."/>
            <person name="Berriman M."/>
            <person name="Tomley F."/>
            <person name="Pain A."/>
        </authorList>
    </citation>
    <scope>NUCLEOTIDE SEQUENCE [LARGE SCALE GENOMIC DNA]</scope>
    <source>
        <strain evidence="4">Houghton</strain>
    </source>
</reference>
<name>U6MQ55_9EIME</name>
<evidence type="ECO:0000256" key="1">
    <source>
        <dbReference type="SAM" id="MobiDB-lite"/>
    </source>
</evidence>
<dbReference type="Proteomes" id="UP000030754">
    <property type="component" value="Unassembled WGS sequence"/>
</dbReference>
<feature type="signal peptide" evidence="3">
    <location>
        <begin position="1"/>
        <end position="21"/>
    </location>
</feature>
<keyword evidence="2" id="KW-0812">Transmembrane</keyword>
<feature type="region of interest" description="Disordered" evidence="1">
    <location>
        <begin position="270"/>
        <end position="350"/>
    </location>
</feature>
<feature type="compositionally biased region" description="Polar residues" evidence="1">
    <location>
        <begin position="305"/>
        <end position="317"/>
    </location>
</feature>
<evidence type="ECO:0000313" key="5">
    <source>
        <dbReference type="Proteomes" id="UP000030754"/>
    </source>
</evidence>
<accession>U6MQ55</accession>
<reference evidence="4" key="2">
    <citation type="submission" date="2013-10" db="EMBL/GenBank/DDBJ databases">
        <authorList>
            <person name="Aslett M."/>
        </authorList>
    </citation>
    <scope>NUCLEOTIDE SEQUENCE [LARGE SCALE GENOMIC DNA]</scope>
    <source>
        <strain evidence="4">Houghton</strain>
    </source>
</reference>
<keyword evidence="2" id="KW-1133">Transmembrane helix</keyword>
<dbReference type="EMBL" id="HG723089">
    <property type="protein sequence ID" value="CDJ65213.1"/>
    <property type="molecule type" value="Genomic_DNA"/>
</dbReference>
<gene>
    <name evidence="4" type="ORF">ENH_00002330</name>
</gene>
<feature type="region of interest" description="Disordered" evidence="1">
    <location>
        <begin position="31"/>
        <end position="57"/>
    </location>
</feature>
<feature type="transmembrane region" description="Helical" evidence="2">
    <location>
        <begin position="205"/>
        <end position="223"/>
    </location>
</feature>
<evidence type="ECO:0000256" key="2">
    <source>
        <dbReference type="SAM" id="Phobius"/>
    </source>
</evidence>
<proteinExistence type="predicted"/>
<dbReference type="AlphaFoldDB" id="U6MQ55"/>
<protein>
    <submittedName>
        <fullName evidence="4">Uncharacterized protein</fullName>
    </submittedName>
</protein>
<evidence type="ECO:0000313" key="4">
    <source>
        <dbReference type="EMBL" id="CDJ65213.1"/>
    </source>
</evidence>
<keyword evidence="2" id="KW-0472">Membrane</keyword>
<sequence length="350" mass="36343">MQIRKSLLALLLVGSAAYTVATPATGDLSPLLVEETDSKPKNGKPVNKASAEESNSAPLQVLGGATRADTADVTEIEAALQPVQTEQQSTPQDVQEKLNADISNLIGSGASKGRMLVLFGIVLLITGVSLSLAGNKKSKVTRTAQTSFETTVQQSIELMDKLGVKSASKMAFGCIFAGLIELARSLRANQNGQTGSKAPTLKGRLTLLFGVIAMLVTMSGAGVDLSTLNVSELIKILGEYLSKTHLGLFAAGGATLLKSMYDTMAYQQQQKQLQQADSDTPASESEVPGTADKPQAAAPVDETVNAESTAPSENDTAGQADAANLPEEEATGEAAPTGTPEAQEENPAAR</sequence>
<dbReference type="OrthoDB" id="348709at2759"/>